<accession>A0A0E4C7A3</accession>
<feature type="region of interest" description="Disordered" evidence="1">
    <location>
        <begin position="149"/>
        <end position="175"/>
    </location>
</feature>
<evidence type="ECO:0000313" key="2">
    <source>
        <dbReference type="EMBL" id="CFW94647.1"/>
    </source>
</evidence>
<dbReference type="EMBL" id="HACL01000353">
    <property type="protein sequence ID" value="CFW94647.1"/>
    <property type="molecule type" value="Transcribed_RNA"/>
</dbReference>
<reference evidence="2" key="1">
    <citation type="submission" date="2015-03" db="EMBL/GenBank/DDBJ databases">
        <title>Long non-coding RNA discovery across the genus Anopheles reveals conserved secondary structures within and beyond the Gambiae complex.</title>
        <authorList>
            <person name="Jenkins A."/>
            <person name="Waterhouse R."/>
            <person name="Muskavitch M."/>
        </authorList>
    </citation>
    <scope>NUCLEOTIDE SEQUENCE</scope>
    <source>
        <tissue evidence="2">Whole body</tissue>
    </source>
</reference>
<evidence type="ECO:0008006" key="3">
    <source>
        <dbReference type="Google" id="ProtNLM"/>
    </source>
</evidence>
<dbReference type="VEuPathDB" id="VectorBase:AGAMI1_011070"/>
<protein>
    <recommendedName>
        <fullName evidence="3">Reverse transcriptase</fullName>
    </recommendedName>
</protein>
<sequence length="175" mass="19834">MISSKRSGYRNIPVNICGVEVRSKRSIRYLGAMLQDHLSWRPHVEMVADKALRVVRALRGIMRNHSGPQVSNRKLLAAVAASIIRYGAPVWAEATDLQWCRRILDRVQRPLAQGITSAFHSTSCEVAVVLAGELPYHLLAKEDARCYNRQQSSPDSSREAIRQEEKETSLQLWQQ</sequence>
<dbReference type="AlphaFoldDB" id="A0A0E4C7A3"/>
<name>A0A0E4C7A3_ANOGA</name>
<feature type="compositionally biased region" description="Basic and acidic residues" evidence="1">
    <location>
        <begin position="156"/>
        <end position="168"/>
    </location>
</feature>
<evidence type="ECO:0000256" key="1">
    <source>
        <dbReference type="SAM" id="MobiDB-lite"/>
    </source>
</evidence>
<organism evidence="2">
    <name type="scientific">Anopheles gambiae</name>
    <name type="common">African malaria mosquito</name>
    <dbReference type="NCBI Taxonomy" id="7165"/>
    <lineage>
        <taxon>Eukaryota</taxon>
        <taxon>Metazoa</taxon>
        <taxon>Ecdysozoa</taxon>
        <taxon>Arthropoda</taxon>
        <taxon>Hexapoda</taxon>
        <taxon>Insecta</taxon>
        <taxon>Pterygota</taxon>
        <taxon>Neoptera</taxon>
        <taxon>Endopterygota</taxon>
        <taxon>Diptera</taxon>
        <taxon>Nematocera</taxon>
        <taxon>Culicoidea</taxon>
        <taxon>Culicidae</taxon>
        <taxon>Anophelinae</taxon>
        <taxon>Anopheles</taxon>
    </lineage>
</organism>
<proteinExistence type="predicted"/>